<feature type="signal peptide" evidence="1">
    <location>
        <begin position="1"/>
        <end position="22"/>
    </location>
</feature>
<evidence type="ECO:0000313" key="3">
    <source>
        <dbReference type="Proteomes" id="UP001520878"/>
    </source>
</evidence>
<feature type="chain" id="PRO_5045719138" evidence="1">
    <location>
        <begin position="23"/>
        <end position="109"/>
    </location>
</feature>
<keyword evidence="3" id="KW-1185">Reference proteome</keyword>
<accession>A0ABS8GAX8</accession>
<dbReference type="RefSeq" id="WP_229161990.1">
    <property type="nucleotide sequence ID" value="NZ_JAJEWP010000005.1"/>
</dbReference>
<name>A0ABS8GAX8_9ALTE</name>
<proteinExistence type="predicted"/>
<keyword evidence="1" id="KW-0732">Signal</keyword>
<dbReference type="EMBL" id="JAJEWP010000005">
    <property type="protein sequence ID" value="MCC2617663.1"/>
    <property type="molecule type" value="Genomic_DNA"/>
</dbReference>
<reference evidence="2 3" key="1">
    <citation type="submission" date="2021-10" db="EMBL/GenBank/DDBJ databases">
        <title>Draft genome of Aestuariibacter halophilus JC2043.</title>
        <authorList>
            <person name="Emsley S.A."/>
            <person name="Pfannmuller K.M."/>
            <person name="Ushijima B."/>
            <person name="Saw J.H."/>
            <person name="Videau P."/>
        </authorList>
    </citation>
    <scope>NUCLEOTIDE SEQUENCE [LARGE SCALE GENOMIC DNA]</scope>
    <source>
        <strain evidence="2 3">JC2043</strain>
    </source>
</reference>
<comment type="caution">
    <text evidence="2">The sequence shown here is derived from an EMBL/GenBank/DDBJ whole genome shotgun (WGS) entry which is preliminary data.</text>
</comment>
<evidence type="ECO:0000313" key="2">
    <source>
        <dbReference type="EMBL" id="MCC2617663.1"/>
    </source>
</evidence>
<organism evidence="2 3">
    <name type="scientific">Fluctibacter halophilus</name>
    <dbReference type="NCBI Taxonomy" id="226011"/>
    <lineage>
        <taxon>Bacteria</taxon>
        <taxon>Pseudomonadati</taxon>
        <taxon>Pseudomonadota</taxon>
        <taxon>Gammaproteobacteria</taxon>
        <taxon>Alteromonadales</taxon>
        <taxon>Alteromonadaceae</taxon>
        <taxon>Fluctibacter</taxon>
    </lineage>
</organism>
<dbReference type="Proteomes" id="UP001520878">
    <property type="component" value="Unassembled WGS sequence"/>
</dbReference>
<gene>
    <name evidence="2" type="ORF">LJ739_15525</name>
</gene>
<sequence>MTRLISRMLMGQIIAISTVATAQQLPTVCVELPTRTEVCDNLLYKRSPVDVPLTSTQKGEIVCICMTDFSDLRLPAKGELDIIDQQVSLDRAARALEMDQQTLLELIRR</sequence>
<protein>
    <submittedName>
        <fullName evidence="2">Uncharacterized protein</fullName>
    </submittedName>
</protein>
<evidence type="ECO:0000256" key="1">
    <source>
        <dbReference type="SAM" id="SignalP"/>
    </source>
</evidence>